<evidence type="ECO:0000256" key="1">
    <source>
        <dbReference type="SAM" id="MobiDB-lite"/>
    </source>
</evidence>
<feature type="region of interest" description="Disordered" evidence="1">
    <location>
        <begin position="126"/>
        <end position="150"/>
    </location>
</feature>
<evidence type="ECO:0000256" key="2">
    <source>
        <dbReference type="SAM" id="SignalP"/>
    </source>
</evidence>
<organism evidence="4 5">
    <name type="scientific">Volvox africanus</name>
    <dbReference type="NCBI Taxonomy" id="51714"/>
    <lineage>
        <taxon>Eukaryota</taxon>
        <taxon>Viridiplantae</taxon>
        <taxon>Chlorophyta</taxon>
        <taxon>core chlorophytes</taxon>
        <taxon>Chlorophyceae</taxon>
        <taxon>CS clade</taxon>
        <taxon>Chlamydomonadales</taxon>
        <taxon>Volvocaceae</taxon>
        <taxon>Volvox</taxon>
    </lineage>
</organism>
<dbReference type="InterPro" id="IPR000884">
    <property type="entry name" value="TSP1_rpt"/>
</dbReference>
<comment type="caution">
    <text evidence="4">The sequence shown here is derived from an EMBL/GenBank/DDBJ whole genome shotgun (WGS) entry which is preliminary data.</text>
</comment>
<proteinExistence type="predicted"/>
<dbReference type="Gene3D" id="2.20.100.10">
    <property type="entry name" value="Thrombospondin type-1 (TSP1) repeat"/>
    <property type="match status" value="1"/>
</dbReference>
<evidence type="ECO:0000313" key="5">
    <source>
        <dbReference type="Proteomes" id="UP001165090"/>
    </source>
</evidence>
<dbReference type="PROSITE" id="PS51782">
    <property type="entry name" value="LYSM"/>
    <property type="match status" value="1"/>
</dbReference>
<dbReference type="Proteomes" id="UP001165090">
    <property type="component" value="Unassembled WGS sequence"/>
</dbReference>
<dbReference type="PROSITE" id="PS50092">
    <property type="entry name" value="TSP1"/>
    <property type="match status" value="1"/>
</dbReference>
<accession>A0ABQ5S4Q3</accession>
<feature type="domain" description="LysM" evidence="3">
    <location>
        <begin position="66"/>
        <end position="114"/>
    </location>
</feature>
<gene>
    <name evidence="4" type="ORF">VaNZ11_007869</name>
</gene>
<dbReference type="InterPro" id="IPR036444">
    <property type="entry name" value="PLipase_A2_dom_sf"/>
</dbReference>
<keyword evidence="5" id="KW-1185">Reference proteome</keyword>
<evidence type="ECO:0000259" key="3">
    <source>
        <dbReference type="PROSITE" id="PS51782"/>
    </source>
</evidence>
<dbReference type="EMBL" id="BSDZ01000020">
    <property type="protein sequence ID" value="GLI64550.1"/>
    <property type="molecule type" value="Genomic_DNA"/>
</dbReference>
<sequence length="442" mass="47794">MKATWRRSLACCLVMFMGLVFAATPTVLGTASLLRGNNNNKWRGVAVLPRLLQASGVSEGVVACERYVIITKGSNLTSIAATFSTTVSGLRELNPAWFSEAEVDEPGAGVPLCVVGSVLAARTRKTTTTTARASNDGVAEPKRLGKRPQSTINFTTTPGTHTCYGVVMNAHPPIDLRTFVEMNPTLDCAKMLDTPSTVYLPKGTKVGKKPTAGAGAGAGASAVDQDCIFGQWGDWMACGPDGTKTRFRNVFQMPSGSGKPCPPAVETLPCNDTPEQQLTGHSRRRQMLTTYQCPAGYNGCSVPKGLYYYHLFVPSCNLHDICYSCDRHKGWEFASKSYCDKDVFYNKMLATCKSYWPSTLSQFFNRVWCSTVASVYYTAVVIAGQSGYASENHNTGRLDDGCHWKPWDPEVNNVNGTGFHPGWAGCPCVGTSCSYGNYNTSA</sequence>
<dbReference type="InterPro" id="IPR018392">
    <property type="entry name" value="LysM"/>
</dbReference>
<dbReference type="Gene3D" id="1.20.90.10">
    <property type="entry name" value="Phospholipase A2 domain"/>
    <property type="match status" value="1"/>
</dbReference>
<dbReference type="SUPFAM" id="SSF48619">
    <property type="entry name" value="Phospholipase A2, PLA2"/>
    <property type="match status" value="1"/>
</dbReference>
<dbReference type="InterPro" id="IPR036383">
    <property type="entry name" value="TSP1_rpt_sf"/>
</dbReference>
<name>A0ABQ5S4Q3_9CHLO</name>
<dbReference type="SUPFAM" id="SSF82895">
    <property type="entry name" value="TSP-1 type 1 repeat"/>
    <property type="match status" value="1"/>
</dbReference>
<evidence type="ECO:0000313" key="4">
    <source>
        <dbReference type="EMBL" id="GLI64550.1"/>
    </source>
</evidence>
<protein>
    <recommendedName>
        <fullName evidence="3">LysM domain-containing protein</fullName>
    </recommendedName>
</protein>
<feature type="chain" id="PRO_5045518157" description="LysM domain-containing protein" evidence="2">
    <location>
        <begin position="23"/>
        <end position="442"/>
    </location>
</feature>
<keyword evidence="2" id="KW-0732">Signal</keyword>
<feature type="signal peptide" evidence="2">
    <location>
        <begin position="1"/>
        <end position="22"/>
    </location>
</feature>
<reference evidence="4 5" key="1">
    <citation type="journal article" date="2023" name="IScience">
        <title>Expanded male sex-determining region conserved during the evolution of homothallism in the green alga Volvox.</title>
        <authorList>
            <person name="Yamamoto K."/>
            <person name="Matsuzaki R."/>
            <person name="Mahakham W."/>
            <person name="Heman W."/>
            <person name="Sekimoto H."/>
            <person name="Kawachi M."/>
            <person name="Minakuchi Y."/>
            <person name="Toyoda A."/>
            <person name="Nozaki H."/>
        </authorList>
    </citation>
    <scope>NUCLEOTIDE SEQUENCE [LARGE SCALE GENOMIC DNA]</scope>
    <source>
        <strain evidence="4 5">NIES-4468</strain>
    </source>
</reference>